<dbReference type="KEGG" id="olu:OSTLU_33161"/>
<dbReference type="GeneID" id="5003151"/>
<reference evidence="1 2" key="1">
    <citation type="journal article" date="2007" name="Proc. Natl. Acad. Sci. U.S.A.">
        <title>The tiny eukaryote Ostreococcus provides genomic insights into the paradox of plankton speciation.</title>
        <authorList>
            <person name="Palenik B."/>
            <person name="Grimwood J."/>
            <person name="Aerts A."/>
            <person name="Rouze P."/>
            <person name="Salamov A."/>
            <person name="Putnam N."/>
            <person name="Dupont C."/>
            <person name="Jorgensen R."/>
            <person name="Derelle E."/>
            <person name="Rombauts S."/>
            <person name="Zhou K."/>
            <person name="Otillar R."/>
            <person name="Merchant S.S."/>
            <person name="Podell S."/>
            <person name="Gaasterland T."/>
            <person name="Napoli C."/>
            <person name="Gendler K."/>
            <person name="Manuell A."/>
            <person name="Tai V."/>
            <person name="Vallon O."/>
            <person name="Piganeau G."/>
            <person name="Jancek S."/>
            <person name="Heijde M."/>
            <person name="Jabbari K."/>
            <person name="Bowler C."/>
            <person name="Lohr M."/>
            <person name="Robbens S."/>
            <person name="Werner G."/>
            <person name="Dubchak I."/>
            <person name="Pazour G.J."/>
            <person name="Ren Q."/>
            <person name="Paulsen I."/>
            <person name="Delwiche C."/>
            <person name="Schmutz J."/>
            <person name="Rokhsar D."/>
            <person name="Van de Peer Y."/>
            <person name="Moreau H."/>
            <person name="Grigoriev I.V."/>
        </authorList>
    </citation>
    <scope>NUCLEOTIDE SEQUENCE [LARGE SCALE GENOMIC DNA]</scope>
    <source>
        <strain evidence="1 2">CCE9901</strain>
    </source>
</reference>
<proteinExistence type="predicted"/>
<name>A4S1N5_OSTLU</name>
<dbReference type="Proteomes" id="UP000001568">
    <property type="component" value="Chromosome 8"/>
</dbReference>
<protein>
    <submittedName>
        <fullName evidence="1">Uncharacterized protein</fullName>
    </submittedName>
</protein>
<dbReference type="RefSeq" id="XP_001419180.1">
    <property type="nucleotide sequence ID" value="XM_001419143.1"/>
</dbReference>
<dbReference type="Gramene" id="ABO97473">
    <property type="protein sequence ID" value="ABO97473"/>
    <property type="gene ID" value="OSTLU_33161"/>
</dbReference>
<keyword evidence="2" id="KW-1185">Reference proteome</keyword>
<gene>
    <name evidence="1" type="ORF">OSTLU_33161</name>
</gene>
<dbReference type="HOGENOM" id="CLU_1550111_0_0_1"/>
<dbReference type="OMA" id="WHALACE"/>
<organism evidence="1 2">
    <name type="scientific">Ostreococcus lucimarinus (strain CCE9901)</name>
    <dbReference type="NCBI Taxonomy" id="436017"/>
    <lineage>
        <taxon>Eukaryota</taxon>
        <taxon>Viridiplantae</taxon>
        <taxon>Chlorophyta</taxon>
        <taxon>Mamiellophyceae</taxon>
        <taxon>Mamiellales</taxon>
        <taxon>Bathycoccaceae</taxon>
        <taxon>Ostreococcus</taxon>
    </lineage>
</organism>
<accession>A4S1N5</accession>
<evidence type="ECO:0000313" key="1">
    <source>
        <dbReference type="EMBL" id="ABO97473.1"/>
    </source>
</evidence>
<dbReference type="EMBL" id="CP000588">
    <property type="protein sequence ID" value="ABO97473.1"/>
    <property type="molecule type" value="Genomic_DNA"/>
</dbReference>
<dbReference type="AlphaFoldDB" id="A4S1N5"/>
<sequence>MATPRAVPAVDFVDGDFTPSRMRAAAGTVGSTRALRRALCVRAIEDNDGREPGDWHALACEAFDDGDFETCSYALRRCATLDGGYARDPRFALRRAHCALRLGEDDVVEAVDATLAATEAAGERVPEDVAAAIAVDACGVEAAWAETARKEVRIETLAAFERAKGVLEKYRNV</sequence>
<evidence type="ECO:0000313" key="2">
    <source>
        <dbReference type="Proteomes" id="UP000001568"/>
    </source>
</evidence>